<name>A0ABD3EDL5_9LAMI</name>
<dbReference type="Proteomes" id="UP001632038">
    <property type="component" value="Unassembled WGS sequence"/>
</dbReference>
<feature type="domain" description="FBD" evidence="2">
    <location>
        <begin position="359"/>
        <end position="432"/>
    </location>
</feature>
<dbReference type="InterPro" id="IPR006566">
    <property type="entry name" value="FBD"/>
</dbReference>
<dbReference type="InterPro" id="IPR055411">
    <property type="entry name" value="LRR_FXL15/At3g58940/PEG3-like"/>
</dbReference>
<dbReference type="AlphaFoldDB" id="A0ABD3EDL5"/>
<evidence type="ECO:0000256" key="1">
    <source>
        <dbReference type="SAM" id="MobiDB-lite"/>
    </source>
</evidence>
<evidence type="ECO:0000313" key="3">
    <source>
        <dbReference type="EMBL" id="KAL3652528.1"/>
    </source>
</evidence>
<feature type="compositionally biased region" description="Acidic residues" evidence="1">
    <location>
        <begin position="204"/>
        <end position="250"/>
    </location>
</feature>
<dbReference type="Pfam" id="PF08387">
    <property type="entry name" value="FBD"/>
    <property type="match status" value="1"/>
</dbReference>
<evidence type="ECO:0000313" key="4">
    <source>
        <dbReference type="Proteomes" id="UP001632038"/>
    </source>
</evidence>
<dbReference type="PANTHER" id="PTHR31900:SF34">
    <property type="entry name" value="EMB|CAB62440.1-RELATED"/>
    <property type="match status" value="1"/>
</dbReference>
<gene>
    <name evidence="3" type="ORF">CASFOL_002209</name>
</gene>
<sequence>MLRYKVENMNALQLFSDKDDTESSRSKLTAIIQDAVNRNVKEIYLFLNISYTFPRCILNCKTLVSLRLSGYADITNDDDVWLPCLKKLFLDYVGYESEGTLSYLLSHCPVLEELTINRSYPDVDCFVVSSRTINRLILDSCFYGHFYVKNRSTVKIDAPELRYLKVYDFASKDVKVGSLTSLVEADVNLDGEDEDDFDYHVDASVEDDDNDVSDDDDDDSVEGNGSDDDTADDDDDDVSDDDDAQVEGDDNDHFPDENALNNEAPPVEMRVLYARSVLEFVGGLCNVKYLRLSTGWMNVSDSEFAAWAANYNNLIKLEFRGDWRFIPNFLETADNLQVLRISTGYKHMKHWIEPNQVPQCLSTHLRTVRFDDFEIAEAEMSIITYILRNAKVLKRMEIHFKSDGIDLKKKSEAFNIISSFKRGSVGCMLDFH</sequence>
<comment type="caution">
    <text evidence="3">The sequence shown here is derived from an EMBL/GenBank/DDBJ whole genome shotgun (WGS) entry which is preliminary data.</text>
</comment>
<organism evidence="3 4">
    <name type="scientific">Castilleja foliolosa</name>
    <dbReference type="NCBI Taxonomy" id="1961234"/>
    <lineage>
        <taxon>Eukaryota</taxon>
        <taxon>Viridiplantae</taxon>
        <taxon>Streptophyta</taxon>
        <taxon>Embryophyta</taxon>
        <taxon>Tracheophyta</taxon>
        <taxon>Spermatophyta</taxon>
        <taxon>Magnoliopsida</taxon>
        <taxon>eudicotyledons</taxon>
        <taxon>Gunneridae</taxon>
        <taxon>Pentapetalae</taxon>
        <taxon>asterids</taxon>
        <taxon>lamiids</taxon>
        <taxon>Lamiales</taxon>
        <taxon>Orobanchaceae</taxon>
        <taxon>Pedicularideae</taxon>
        <taxon>Castillejinae</taxon>
        <taxon>Castilleja</taxon>
    </lineage>
</organism>
<keyword evidence="4" id="KW-1185">Reference proteome</keyword>
<dbReference type="Pfam" id="PF24758">
    <property type="entry name" value="LRR_At5g56370"/>
    <property type="match status" value="1"/>
</dbReference>
<dbReference type="Gene3D" id="3.80.10.10">
    <property type="entry name" value="Ribonuclease Inhibitor"/>
    <property type="match status" value="1"/>
</dbReference>
<proteinExistence type="predicted"/>
<evidence type="ECO:0000259" key="2">
    <source>
        <dbReference type="SMART" id="SM00579"/>
    </source>
</evidence>
<dbReference type="InterPro" id="IPR032675">
    <property type="entry name" value="LRR_dom_sf"/>
</dbReference>
<dbReference type="PANTHER" id="PTHR31900">
    <property type="entry name" value="F-BOX/RNI SUPERFAMILY PROTEIN-RELATED"/>
    <property type="match status" value="1"/>
</dbReference>
<dbReference type="InterPro" id="IPR050232">
    <property type="entry name" value="FBL13/AtMIF1-like"/>
</dbReference>
<accession>A0ABD3EDL5</accession>
<dbReference type="EMBL" id="JAVIJP010000005">
    <property type="protein sequence ID" value="KAL3652528.1"/>
    <property type="molecule type" value="Genomic_DNA"/>
</dbReference>
<reference evidence="4" key="1">
    <citation type="journal article" date="2024" name="IScience">
        <title>Strigolactones Initiate the Formation of Haustorium-like Structures in Castilleja.</title>
        <authorList>
            <person name="Buerger M."/>
            <person name="Peterson D."/>
            <person name="Chory J."/>
        </authorList>
    </citation>
    <scope>NUCLEOTIDE SEQUENCE [LARGE SCALE GENOMIC DNA]</scope>
</reference>
<dbReference type="SMART" id="SM00579">
    <property type="entry name" value="FBD"/>
    <property type="match status" value="1"/>
</dbReference>
<protein>
    <recommendedName>
        <fullName evidence="2">FBD domain-containing protein</fullName>
    </recommendedName>
</protein>
<dbReference type="SUPFAM" id="SSF52047">
    <property type="entry name" value="RNI-like"/>
    <property type="match status" value="1"/>
</dbReference>
<feature type="region of interest" description="Disordered" evidence="1">
    <location>
        <begin position="204"/>
        <end position="262"/>
    </location>
</feature>